<organism evidence="3 4">
    <name type="scientific">Vespula squamosa</name>
    <name type="common">Southern yellow jacket</name>
    <name type="synonym">Wasp</name>
    <dbReference type="NCBI Taxonomy" id="30214"/>
    <lineage>
        <taxon>Eukaryota</taxon>
        <taxon>Metazoa</taxon>
        <taxon>Ecdysozoa</taxon>
        <taxon>Arthropoda</taxon>
        <taxon>Hexapoda</taxon>
        <taxon>Insecta</taxon>
        <taxon>Pterygota</taxon>
        <taxon>Neoptera</taxon>
        <taxon>Endopterygota</taxon>
        <taxon>Hymenoptera</taxon>
        <taxon>Apocrita</taxon>
        <taxon>Aculeata</taxon>
        <taxon>Vespoidea</taxon>
        <taxon>Vespidae</taxon>
        <taxon>Vespinae</taxon>
        <taxon>Vespula</taxon>
    </lineage>
</organism>
<sequence>MESMSRAMSYEYVSAINIQLLNNNYKFHLHFVNDKALLSSELLKWSHIFSRSSVIEEECQSPIFSFGYAAHNGPHTWKTFYPESTGYNQSPINITTTIAIGEYDNIEWVGHNTVPCSMIMANDGNSVCGTWCGCAHPFIKGGPLTDIYNFHSMMFHWGPSDNEGSEHTINHVRYAMELQFIHVKRGFFSPLQAVLLGAKDGVVIVSSFFNIMPVDNPYLDCIVTNLRYVTQPGSKVYIPPFPLSWLHYTEGRNYYAYHGSLTQPPCSEIVTWLIDPLPVAISSNQVAQFREIRSSDGLLLTNCRPVQYLNERDVYHYA</sequence>
<dbReference type="Proteomes" id="UP001607302">
    <property type="component" value="Unassembled WGS sequence"/>
</dbReference>
<reference evidence="3 4" key="1">
    <citation type="journal article" date="2024" name="Ann. Entomol. Soc. Am.">
        <title>Genomic analyses of the southern and eastern yellowjacket wasps (Hymenoptera: Vespidae) reveal evolutionary signatures of social life.</title>
        <authorList>
            <person name="Catto M.A."/>
            <person name="Caine P.B."/>
            <person name="Orr S.E."/>
            <person name="Hunt B.G."/>
            <person name="Goodisman M.A.D."/>
        </authorList>
    </citation>
    <scope>NUCLEOTIDE SEQUENCE [LARGE SCALE GENOMIC DNA]</scope>
    <source>
        <strain evidence="3">233</strain>
        <tissue evidence="3">Head and thorax</tissue>
    </source>
</reference>
<dbReference type="InterPro" id="IPR001148">
    <property type="entry name" value="CA_dom"/>
</dbReference>
<dbReference type="InterPro" id="IPR023561">
    <property type="entry name" value="Carbonic_anhydrase_a-class"/>
</dbReference>
<feature type="domain" description="Alpha-carbonic anhydrase" evidence="2">
    <location>
        <begin position="64"/>
        <end position="318"/>
    </location>
</feature>
<comment type="similarity">
    <text evidence="1">Belongs to the alpha-carbonic anhydrase family.</text>
</comment>
<dbReference type="PANTHER" id="PTHR18952">
    <property type="entry name" value="CARBONIC ANHYDRASE"/>
    <property type="match status" value="1"/>
</dbReference>
<dbReference type="PROSITE" id="PS51144">
    <property type="entry name" value="ALPHA_CA_2"/>
    <property type="match status" value="1"/>
</dbReference>
<evidence type="ECO:0000259" key="2">
    <source>
        <dbReference type="PROSITE" id="PS51144"/>
    </source>
</evidence>
<dbReference type="SMART" id="SM01057">
    <property type="entry name" value="Carb_anhydrase"/>
    <property type="match status" value="1"/>
</dbReference>
<proteinExistence type="inferred from homology"/>
<gene>
    <name evidence="3" type="ORF">V1478_015972</name>
</gene>
<dbReference type="Gene3D" id="3.10.200.10">
    <property type="entry name" value="Alpha carbonic anhydrase"/>
    <property type="match status" value="1"/>
</dbReference>
<dbReference type="Pfam" id="PF00194">
    <property type="entry name" value="Carb_anhydrase"/>
    <property type="match status" value="1"/>
</dbReference>
<dbReference type="InterPro" id="IPR036398">
    <property type="entry name" value="CA_dom_sf"/>
</dbReference>
<dbReference type="EMBL" id="JAUDFV010000156">
    <property type="protein sequence ID" value="KAL2714787.1"/>
    <property type="molecule type" value="Genomic_DNA"/>
</dbReference>
<name>A0ABD2A332_VESSQ</name>
<keyword evidence="4" id="KW-1185">Reference proteome</keyword>
<dbReference type="SUPFAM" id="SSF51069">
    <property type="entry name" value="Carbonic anhydrase"/>
    <property type="match status" value="1"/>
</dbReference>
<protein>
    <submittedName>
        <fullName evidence="3">Carbonic anhydrase 3-like</fullName>
    </submittedName>
</protein>
<evidence type="ECO:0000256" key="1">
    <source>
        <dbReference type="ARBA" id="ARBA00010718"/>
    </source>
</evidence>
<accession>A0ABD2A332</accession>
<evidence type="ECO:0000313" key="4">
    <source>
        <dbReference type="Proteomes" id="UP001607302"/>
    </source>
</evidence>
<dbReference type="AlphaFoldDB" id="A0ABD2A332"/>
<comment type="caution">
    <text evidence="3">The sequence shown here is derived from an EMBL/GenBank/DDBJ whole genome shotgun (WGS) entry which is preliminary data.</text>
</comment>
<evidence type="ECO:0000313" key="3">
    <source>
        <dbReference type="EMBL" id="KAL2714787.1"/>
    </source>
</evidence>
<dbReference type="PANTHER" id="PTHR18952:SF227">
    <property type="entry name" value="CARBONIC ANHYDRASE 13-RELATED"/>
    <property type="match status" value="1"/>
</dbReference>